<name>A0A0F8A5L3_9HYPO</name>
<dbReference type="Proteomes" id="UP000054481">
    <property type="component" value="Unassembled WGS sequence"/>
</dbReference>
<organism evidence="1 2">
    <name type="scientific">Hirsutella minnesotensis 3608</name>
    <dbReference type="NCBI Taxonomy" id="1043627"/>
    <lineage>
        <taxon>Eukaryota</taxon>
        <taxon>Fungi</taxon>
        <taxon>Dikarya</taxon>
        <taxon>Ascomycota</taxon>
        <taxon>Pezizomycotina</taxon>
        <taxon>Sordariomycetes</taxon>
        <taxon>Hypocreomycetidae</taxon>
        <taxon>Hypocreales</taxon>
        <taxon>Ophiocordycipitaceae</taxon>
        <taxon>Hirsutella</taxon>
    </lineage>
</organism>
<evidence type="ECO:0000313" key="1">
    <source>
        <dbReference type="EMBL" id="KJZ75529.1"/>
    </source>
</evidence>
<evidence type="ECO:0000313" key="2">
    <source>
        <dbReference type="Proteomes" id="UP000054481"/>
    </source>
</evidence>
<protein>
    <submittedName>
        <fullName evidence="1">Uncharacterized protein</fullName>
    </submittedName>
</protein>
<sequence>MKDFDEPFDSSYGIHEVDMNALQLLGRGPLKILVVRGYSHVPMGYPQHRDVGSNGVIMTKRAFQVSAPESDALTSHILVQY</sequence>
<dbReference type="AlphaFoldDB" id="A0A0F8A5L3"/>
<gene>
    <name evidence="1" type="ORF">HIM_04992</name>
</gene>
<keyword evidence="2" id="KW-1185">Reference proteome</keyword>
<reference evidence="1 2" key="1">
    <citation type="journal article" date="2014" name="Genome Biol. Evol.">
        <title>Comparative genomics and transcriptomics analyses reveal divergent lifestyle features of nematode endoparasitic fungus Hirsutella minnesotensis.</title>
        <authorList>
            <person name="Lai Y."/>
            <person name="Liu K."/>
            <person name="Zhang X."/>
            <person name="Zhang X."/>
            <person name="Li K."/>
            <person name="Wang N."/>
            <person name="Shu C."/>
            <person name="Wu Y."/>
            <person name="Wang C."/>
            <person name="Bushley K.E."/>
            <person name="Xiang M."/>
            <person name="Liu X."/>
        </authorList>
    </citation>
    <scope>NUCLEOTIDE SEQUENCE [LARGE SCALE GENOMIC DNA]</scope>
    <source>
        <strain evidence="1 2">3608</strain>
    </source>
</reference>
<dbReference type="EMBL" id="KQ030516">
    <property type="protein sequence ID" value="KJZ75529.1"/>
    <property type="molecule type" value="Genomic_DNA"/>
</dbReference>
<proteinExistence type="predicted"/>
<accession>A0A0F8A5L3</accession>